<feature type="transmembrane region" description="Helical" evidence="6">
    <location>
        <begin position="375"/>
        <end position="395"/>
    </location>
</feature>
<gene>
    <name evidence="7" type="ORF">VitviT2T_023463</name>
</gene>
<feature type="transmembrane region" description="Helical" evidence="6">
    <location>
        <begin position="176"/>
        <end position="195"/>
    </location>
</feature>
<keyword evidence="8" id="KW-1185">Reference proteome</keyword>
<dbReference type="SUPFAM" id="SSF103473">
    <property type="entry name" value="MFS general substrate transporter"/>
    <property type="match status" value="1"/>
</dbReference>
<evidence type="ECO:0000256" key="3">
    <source>
        <dbReference type="ARBA" id="ARBA00022692"/>
    </source>
</evidence>
<evidence type="ECO:0000256" key="6">
    <source>
        <dbReference type="SAM" id="Phobius"/>
    </source>
</evidence>
<protein>
    <recommendedName>
        <fullName evidence="9">Protein NRT1/ PTR family 7.3</fullName>
    </recommendedName>
</protein>
<reference evidence="7 8" key="1">
    <citation type="journal article" date="2023" name="Hortic Res">
        <title>The complete reference genome for grapevine (Vitis vinifera L.) genetics and breeding.</title>
        <authorList>
            <person name="Shi X."/>
            <person name="Cao S."/>
            <person name="Wang X."/>
            <person name="Huang S."/>
            <person name="Wang Y."/>
            <person name="Liu Z."/>
            <person name="Liu W."/>
            <person name="Leng X."/>
            <person name="Peng Y."/>
            <person name="Wang N."/>
            <person name="Wang Y."/>
            <person name="Ma Z."/>
            <person name="Xu X."/>
            <person name="Zhang F."/>
            <person name="Xue H."/>
            <person name="Zhong H."/>
            <person name="Wang Y."/>
            <person name="Zhang K."/>
            <person name="Velt A."/>
            <person name="Avia K."/>
            <person name="Holtgrawe D."/>
            <person name="Grimplet J."/>
            <person name="Matus J.T."/>
            <person name="Ware D."/>
            <person name="Wu X."/>
            <person name="Wang H."/>
            <person name="Liu C."/>
            <person name="Fang Y."/>
            <person name="Rustenholz C."/>
            <person name="Cheng Z."/>
            <person name="Xiao H."/>
            <person name="Zhou Y."/>
        </authorList>
    </citation>
    <scope>NUCLEOTIDE SEQUENCE [LARGE SCALE GENOMIC DNA]</scope>
    <source>
        <strain evidence="8">cv. Pinot noir / PN40024</strain>
        <tissue evidence="7">Leaf</tissue>
    </source>
</reference>
<name>A0ABY9DCV5_VITVI</name>
<dbReference type="Proteomes" id="UP001227230">
    <property type="component" value="Chromosome 15"/>
</dbReference>
<evidence type="ECO:0000256" key="5">
    <source>
        <dbReference type="ARBA" id="ARBA00023136"/>
    </source>
</evidence>
<dbReference type="Pfam" id="PF00854">
    <property type="entry name" value="PTR2"/>
    <property type="match status" value="1"/>
</dbReference>
<feature type="transmembrane region" description="Helical" evidence="6">
    <location>
        <begin position="455"/>
        <end position="479"/>
    </location>
</feature>
<evidence type="ECO:0008006" key="9">
    <source>
        <dbReference type="Google" id="ProtNLM"/>
    </source>
</evidence>
<evidence type="ECO:0000256" key="2">
    <source>
        <dbReference type="ARBA" id="ARBA00005982"/>
    </source>
</evidence>
<organism evidence="7 8">
    <name type="scientific">Vitis vinifera</name>
    <name type="common">Grape</name>
    <dbReference type="NCBI Taxonomy" id="29760"/>
    <lineage>
        <taxon>Eukaryota</taxon>
        <taxon>Viridiplantae</taxon>
        <taxon>Streptophyta</taxon>
        <taxon>Embryophyta</taxon>
        <taxon>Tracheophyta</taxon>
        <taxon>Spermatophyta</taxon>
        <taxon>Magnoliopsida</taxon>
        <taxon>eudicotyledons</taxon>
        <taxon>Gunneridae</taxon>
        <taxon>Pentapetalae</taxon>
        <taxon>rosids</taxon>
        <taxon>Vitales</taxon>
        <taxon>Vitaceae</taxon>
        <taxon>Viteae</taxon>
        <taxon>Vitis</taxon>
    </lineage>
</organism>
<dbReference type="PANTHER" id="PTHR11654">
    <property type="entry name" value="OLIGOPEPTIDE TRANSPORTER-RELATED"/>
    <property type="match status" value="1"/>
</dbReference>
<feature type="transmembrane region" description="Helical" evidence="6">
    <location>
        <begin position="415"/>
        <end position="434"/>
    </location>
</feature>
<accession>A0ABY9DCV5</accession>
<sequence length="529" mass="58627">MGFCMGVFELQQSGNGEEGLWPAYTKDGLLDRYGKPAVRGRTGGWKSGLFLLVNQGLGTLAFYGVEANMIPFSKTVMRQTNAEAGDTFSRWMGAVYLFSLIAAFLSDSYLGRYLTWVIFQVVLTIGFVLLSVSTHAFLLKRHGNGASEPAFATFGADQFDEEDPEEKQSKTSFYSYFYVALSIGCLFSGTVLLYMESMGNFSLGFWISTSCAIVAFVLLLSGTRRYRHFKPSGNPVSRIAQVIVASLRKRNLQVPSHGGGGLHEVYGRKGETSRMRRILHTDDFVFLNQAAIITPEDSVLISDPWHICPITQMLSLFVEQGAAMDRTFLHFQVPPASMTVFDIVSTSIFTVFYDKLFIPLYLKLTKKEPKTLTELQRIGIGLAIAVVAMLASGLVEQQRLKYSDGSKKEMSSLSIFWQTPQYILVGVSGAFVYVAQMEFFTSQTPDGLKSLGIGLSMSSSAFGSYICSIILGLVMKITTRNGKPGWVPPNLNDSHLDRFFFLSAALSMLNLGLFVVCSNRYKCISLEER</sequence>
<proteinExistence type="inferred from homology"/>
<comment type="similarity">
    <text evidence="2">Belongs to the major facilitator superfamily. Proton-dependent oligopeptide transporter (POT/PTR) (TC 2.A.17) family.</text>
</comment>
<feature type="transmembrane region" description="Helical" evidence="6">
    <location>
        <begin position="91"/>
        <end position="110"/>
    </location>
</feature>
<feature type="transmembrane region" description="Helical" evidence="6">
    <location>
        <begin position="201"/>
        <end position="220"/>
    </location>
</feature>
<comment type="subcellular location">
    <subcellularLocation>
        <location evidence="1">Membrane</location>
        <topology evidence="1">Multi-pass membrane protein</topology>
    </subcellularLocation>
</comment>
<evidence type="ECO:0000256" key="1">
    <source>
        <dbReference type="ARBA" id="ARBA00004141"/>
    </source>
</evidence>
<dbReference type="InterPro" id="IPR036259">
    <property type="entry name" value="MFS_trans_sf"/>
</dbReference>
<evidence type="ECO:0000256" key="4">
    <source>
        <dbReference type="ARBA" id="ARBA00022989"/>
    </source>
</evidence>
<dbReference type="Gene3D" id="1.20.1250.20">
    <property type="entry name" value="MFS general substrate transporter like domains"/>
    <property type="match status" value="1"/>
</dbReference>
<feature type="transmembrane region" description="Helical" evidence="6">
    <location>
        <begin position="116"/>
        <end position="139"/>
    </location>
</feature>
<dbReference type="EMBL" id="CP126662">
    <property type="protein sequence ID" value="WKA05500.1"/>
    <property type="molecule type" value="Genomic_DNA"/>
</dbReference>
<evidence type="ECO:0000313" key="8">
    <source>
        <dbReference type="Proteomes" id="UP001227230"/>
    </source>
</evidence>
<keyword evidence="3 6" id="KW-0812">Transmembrane</keyword>
<dbReference type="InterPro" id="IPR000109">
    <property type="entry name" value="POT_fam"/>
</dbReference>
<evidence type="ECO:0000313" key="7">
    <source>
        <dbReference type="EMBL" id="WKA05500.1"/>
    </source>
</evidence>
<keyword evidence="4 6" id="KW-1133">Transmembrane helix</keyword>
<keyword evidence="5 6" id="KW-0472">Membrane</keyword>